<accession>U2YQ66</accession>
<keyword evidence="4" id="KW-1185">Reference proteome</keyword>
<feature type="region of interest" description="Disordered" evidence="1">
    <location>
        <begin position="594"/>
        <end position="613"/>
    </location>
</feature>
<comment type="caution">
    <text evidence="3">The sequence shown here is derived from an EMBL/GenBank/DDBJ whole genome shotgun (WGS) entry which is preliminary data.</text>
</comment>
<dbReference type="EMBL" id="BASZ01000017">
    <property type="protein sequence ID" value="GAD51095.1"/>
    <property type="molecule type" value="Genomic_DNA"/>
</dbReference>
<evidence type="ECO:0000259" key="2">
    <source>
        <dbReference type="Pfam" id="PF20469"/>
    </source>
</evidence>
<feature type="domain" description="OLD protein-like TOPRIM" evidence="2">
    <location>
        <begin position="364"/>
        <end position="404"/>
    </location>
</feature>
<dbReference type="RefSeq" id="WP_021691913.1">
    <property type="nucleotide sequence ID" value="NZ_BASZ01000017.1"/>
</dbReference>
<reference evidence="3 4" key="1">
    <citation type="submission" date="2013-09" db="EMBL/GenBank/DDBJ databases">
        <title>Whole genome shotgun sequence of Novosphingobium tardaugens NBRC 16725.</title>
        <authorList>
            <person name="Isaki S."/>
            <person name="Hosoyama A."/>
            <person name="Tsuchikane K."/>
            <person name="Katsumata H."/>
            <person name="Ando Y."/>
            <person name="Yamazaki S."/>
            <person name="Fujita N."/>
        </authorList>
    </citation>
    <scope>NUCLEOTIDE SEQUENCE [LARGE SCALE GENOMIC DNA]</scope>
    <source>
        <strain evidence="3 4">NBRC 16725</strain>
    </source>
</reference>
<evidence type="ECO:0000256" key="1">
    <source>
        <dbReference type="SAM" id="MobiDB-lite"/>
    </source>
</evidence>
<name>U2YQ66_9SPHN</name>
<feature type="compositionally biased region" description="Basic residues" evidence="1">
    <location>
        <begin position="599"/>
        <end position="613"/>
    </location>
</feature>
<dbReference type="KEGG" id="ntd:EGO55_04395"/>
<proteinExistence type="predicted"/>
<dbReference type="AlphaFoldDB" id="U2YQ66"/>
<sequence length="613" mass="70029">MRLPSDLLSVLIEHDAFRVCRLMRAAEFASFCKERNVNIDVTRLRRFERLGVFRPMMRIYKSDLTVKLERTADGLRHLGALEDGETWAGETRVEMAQFDPTTHYAANWREHGLIWAPGQGDWLHASSIDAEPQRHEAYYSRFQIYPLAHVVSALTLHVHLELAALPDGTVDPDWGHSLVAQCGDLAADTVRSFQTVHNDQTKAALAQVLANRFYFKTQSDGRRTTISQFQDWDWYDYARSWRPDSVLAAFEIDEEASKWSYERVDLDWSHVDPIAKWYSLARFVAVEKRKRLKGDALHALTIREMAEMFRLFHREAFGQDLKPLGEVGVHVIVRIPDVDPEDDPLRALEFVANDFGVNAKPQLVLFVEGETEQTVLPILYERLWSAPASRFGIEILSLGGVDNAAGGREAPFSAMWRLVDYLHHHQTMAFVLLDNEGLASRNVKNGLAKANSVHSRDRKATRRDMIKIWRTSFEFENFSDTELAGTLNRLAGKDCFARADLAHCRASMRAGPKKGQPLATLERLYAERTGDRLCKPDLGRLLVDLVFSATTRRKPENRPISRFLQRVGDRASLNHQPSTHEYWELNQASGYLGSLRPAGRVRKRKSAKQRRRG</sequence>
<organism evidence="3 4">
    <name type="scientific">Caenibius tardaugens NBRC 16725</name>
    <dbReference type="NCBI Taxonomy" id="1219035"/>
    <lineage>
        <taxon>Bacteria</taxon>
        <taxon>Pseudomonadati</taxon>
        <taxon>Pseudomonadota</taxon>
        <taxon>Alphaproteobacteria</taxon>
        <taxon>Sphingomonadales</taxon>
        <taxon>Erythrobacteraceae</taxon>
        <taxon>Caenibius</taxon>
    </lineage>
</organism>
<dbReference type="InterPro" id="IPR034139">
    <property type="entry name" value="TOPRIM_OLD"/>
</dbReference>
<protein>
    <recommendedName>
        <fullName evidence="2">OLD protein-like TOPRIM domain-containing protein</fullName>
    </recommendedName>
</protein>
<dbReference type="Pfam" id="PF20469">
    <property type="entry name" value="OLD-like_TOPRIM"/>
    <property type="match status" value="1"/>
</dbReference>
<gene>
    <name evidence="3" type="ORF">NT2_17_00120</name>
</gene>
<evidence type="ECO:0000313" key="3">
    <source>
        <dbReference type="EMBL" id="GAD51095.1"/>
    </source>
</evidence>
<dbReference type="Proteomes" id="UP000016568">
    <property type="component" value="Unassembled WGS sequence"/>
</dbReference>
<evidence type="ECO:0000313" key="4">
    <source>
        <dbReference type="Proteomes" id="UP000016568"/>
    </source>
</evidence>
<dbReference type="OrthoDB" id="8455527at2"/>